<proteinExistence type="predicted"/>
<evidence type="ECO:0000256" key="1">
    <source>
        <dbReference type="ARBA" id="ARBA00022723"/>
    </source>
</evidence>
<dbReference type="HOGENOM" id="CLU_427233_0_0_1"/>
<dbReference type="PANTHER" id="PTHR45969:SF69">
    <property type="entry name" value="FINGER DOMAIN PROTEIN, PUTATIVE (AFU_ORTHOLOGUE AFUA_3G12190)-RELATED"/>
    <property type="match status" value="1"/>
</dbReference>
<dbReference type="eggNOG" id="KOG0802">
    <property type="taxonomic scope" value="Eukaryota"/>
</dbReference>
<dbReference type="PROSITE" id="PS50089">
    <property type="entry name" value="ZF_RING_2"/>
    <property type="match status" value="1"/>
</dbReference>
<keyword evidence="8" id="KW-1185">Reference proteome</keyword>
<evidence type="ECO:0000256" key="5">
    <source>
        <dbReference type="SAM" id="MobiDB-lite"/>
    </source>
</evidence>
<dbReference type="SMART" id="SM00184">
    <property type="entry name" value="RING"/>
    <property type="match status" value="1"/>
</dbReference>
<dbReference type="Proteomes" id="UP000032141">
    <property type="component" value="Chromosome C2"/>
</dbReference>
<dbReference type="CDD" id="cd16454">
    <property type="entry name" value="RING-H2_PA-TM-RING"/>
    <property type="match status" value="1"/>
</dbReference>
<dbReference type="InterPro" id="IPR013083">
    <property type="entry name" value="Znf_RING/FYVE/PHD"/>
</dbReference>
<evidence type="ECO:0000259" key="6">
    <source>
        <dbReference type="PROSITE" id="PS50089"/>
    </source>
</evidence>
<dbReference type="AlphaFoldDB" id="A0A0D3AJA8"/>
<dbReference type="OMA" id="PCIKRSR"/>
<dbReference type="STRING" id="109376.A0A0D3AJA8"/>
<feature type="compositionally biased region" description="Basic and acidic residues" evidence="5">
    <location>
        <begin position="322"/>
        <end position="364"/>
    </location>
</feature>
<evidence type="ECO:0000256" key="3">
    <source>
        <dbReference type="ARBA" id="ARBA00022833"/>
    </source>
</evidence>
<dbReference type="GO" id="GO:0016567">
    <property type="term" value="P:protein ubiquitination"/>
    <property type="evidence" value="ECO:0007669"/>
    <property type="project" value="TreeGrafter"/>
</dbReference>
<accession>A0A0D3AJA8</accession>
<protein>
    <recommendedName>
        <fullName evidence="6">RING-type domain-containing protein</fullName>
    </recommendedName>
</protein>
<reference evidence="7" key="2">
    <citation type="submission" date="2015-03" db="UniProtKB">
        <authorList>
            <consortium name="EnsemblPlants"/>
        </authorList>
    </citation>
    <scope>IDENTIFICATION</scope>
</reference>
<name>A0A0D3AJA8_BRAOL</name>
<sequence>MATVVLAQFSASTCPVPDSDPDPPFTLLSDLLDVAPPPEPPDPLDPSDSFLPLCRPYILEASAFYRISRSSFDASTLVSSGMQLSTALCSPILGENPWLPFAGPFAPCIKRSRGLNYLNRSLLLLWNEDVVLSLKLFLPQFEDVAGYLSAFIKQDSESVAVLGGLFPKLPHALNGVDAKEVSQALVGYALMVEALKLRSALLKAKELILFSFHIFSDSQVFIFTLRFGFVLNEIAGVLHDVRSLATLFNPLSFSFILCFDNIQAVNAGLGGQRGNYAVFRGSTPGYTDLDIIVVVNLRTASSRLRGGDLKLAENDKEEERDEMSKKEEEEKQEMSKEEEDKQEMTKEKGEEEQKKSEEEQQMEKNKKRGSGCFPWVRSRQRQARKSNTNDDVLEEMKKEYMLQEAGNSDQYKVLVIDAFNMIRPHVELSDFKHERRSGSYPNSIIIVVDTISDEIQVSPSVRVDISLPSFLGRHHIRRLIQDQLINRLWLSPKISRTATKLGFSRREVLQDQFASHRWLSDRLAPEISEIAATLGFGCNGLIVTITVNITPSPSKEEVLRRMVQLGKVSKEELKTSKMETEPCSICLDNFVSSKHGVSTRMTCSHVFHEKCLLVWFQRKNTCPLCRTVLYDRLMIGNKGRE</sequence>
<keyword evidence="2 4" id="KW-0863">Zinc-finger</keyword>
<feature type="domain" description="RING-type" evidence="6">
    <location>
        <begin position="583"/>
        <end position="626"/>
    </location>
</feature>
<evidence type="ECO:0000313" key="7">
    <source>
        <dbReference type="EnsemblPlants" id="Bo2g012910.1"/>
    </source>
</evidence>
<organism evidence="7 8">
    <name type="scientific">Brassica oleracea var. oleracea</name>
    <dbReference type="NCBI Taxonomy" id="109376"/>
    <lineage>
        <taxon>Eukaryota</taxon>
        <taxon>Viridiplantae</taxon>
        <taxon>Streptophyta</taxon>
        <taxon>Embryophyta</taxon>
        <taxon>Tracheophyta</taxon>
        <taxon>Spermatophyta</taxon>
        <taxon>Magnoliopsida</taxon>
        <taxon>eudicotyledons</taxon>
        <taxon>Gunneridae</taxon>
        <taxon>Pentapetalae</taxon>
        <taxon>rosids</taxon>
        <taxon>malvids</taxon>
        <taxon>Brassicales</taxon>
        <taxon>Brassicaceae</taxon>
        <taxon>Brassiceae</taxon>
        <taxon>Brassica</taxon>
    </lineage>
</organism>
<feature type="region of interest" description="Disordered" evidence="5">
    <location>
        <begin position="309"/>
        <end position="389"/>
    </location>
</feature>
<dbReference type="Gramene" id="Bo2g012910.1">
    <property type="protein sequence ID" value="Bo2g012910.1"/>
    <property type="gene ID" value="Bo2g012910"/>
</dbReference>
<keyword evidence="3" id="KW-0862">Zinc</keyword>
<dbReference type="InterPro" id="IPR001841">
    <property type="entry name" value="Znf_RING"/>
</dbReference>
<dbReference type="GO" id="GO:0061630">
    <property type="term" value="F:ubiquitin protein ligase activity"/>
    <property type="evidence" value="ECO:0007669"/>
    <property type="project" value="TreeGrafter"/>
</dbReference>
<dbReference type="Gene3D" id="3.30.40.10">
    <property type="entry name" value="Zinc/RING finger domain, C3HC4 (zinc finger)"/>
    <property type="match status" value="1"/>
</dbReference>
<evidence type="ECO:0000256" key="2">
    <source>
        <dbReference type="ARBA" id="ARBA00022771"/>
    </source>
</evidence>
<keyword evidence="1" id="KW-0479">Metal-binding</keyword>
<dbReference type="Pfam" id="PF13639">
    <property type="entry name" value="zf-RING_2"/>
    <property type="match status" value="1"/>
</dbReference>
<dbReference type="EnsemblPlants" id="Bo2g012910.1">
    <property type="protein sequence ID" value="Bo2g012910.1"/>
    <property type="gene ID" value="Bo2g012910"/>
</dbReference>
<dbReference type="PANTHER" id="PTHR45969">
    <property type="entry name" value="RING ZINC FINGER PROTEIN-RELATED"/>
    <property type="match status" value="1"/>
</dbReference>
<evidence type="ECO:0000256" key="4">
    <source>
        <dbReference type="PROSITE-ProRule" id="PRU00175"/>
    </source>
</evidence>
<dbReference type="SUPFAM" id="SSF57850">
    <property type="entry name" value="RING/U-box"/>
    <property type="match status" value="1"/>
</dbReference>
<evidence type="ECO:0000313" key="8">
    <source>
        <dbReference type="Proteomes" id="UP000032141"/>
    </source>
</evidence>
<dbReference type="GO" id="GO:0008270">
    <property type="term" value="F:zinc ion binding"/>
    <property type="evidence" value="ECO:0007669"/>
    <property type="project" value="UniProtKB-KW"/>
</dbReference>
<reference evidence="7 8" key="1">
    <citation type="journal article" date="2014" name="Genome Biol.">
        <title>Transcriptome and methylome profiling reveals relics of genome dominance in the mesopolyploid Brassica oleracea.</title>
        <authorList>
            <person name="Parkin I.A."/>
            <person name="Koh C."/>
            <person name="Tang H."/>
            <person name="Robinson S.J."/>
            <person name="Kagale S."/>
            <person name="Clarke W.E."/>
            <person name="Town C.D."/>
            <person name="Nixon J."/>
            <person name="Krishnakumar V."/>
            <person name="Bidwell S.L."/>
            <person name="Denoeud F."/>
            <person name="Belcram H."/>
            <person name="Links M.G."/>
            <person name="Just J."/>
            <person name="Clarke C."/>
            <person name="Bender T."/>
            <person name="Huebert T."/>
            <person name="Mason A.S."/>
            <person name="Pires J.C."/>
            <person name="Barker G."/>
            <person name="Moore J."/>
            <person name="Walley P.G."/>
            <person name="Manoli S."/>
            <person name="Batley J."/>
            <person name="Edwards D."/>
            <person name="Nelson M.N."/>
            <person name="Wang X."/>
            <person name="Paterson A.H."/>
            <person name="King G."/>
            <person name="Bancroft I."/>
            <person name="Chalhoub B."/>
            <person name="Sharpe A.G."/>
        </authorList>
    </citation>
    <scope>NUCLEOTIDE SEQUENCE</scope>
    <source>
        <strain evidence="7 8">cv. TO1000</strain>
    </source>
</reference>